<keyword evidence="2" id="KW-0012">Acyltransferase</keyword>
<dbReference type="Pfam" id="PF00583">
    <property type="entry name" value="Acetyltransf_1"/>
    <property type="match status" value="1"/>
</dbReference>
<dbReference type="Gene3D" id="3.40.630.30">
    <property type="match status" value="1"/>
</dbReference>
<sequence length="162" mass="16837">MTLRAAERSDAAAVAGLWNGMIRDSLATFTTEEKSADDIAALIDARAGVFWVAEVAGQLAGFVTFGSFRGGPGYAATVEHSIVLSGAAQGQGLGRGLMTRAMDGAAAQGHHVMVAAISSANPGAVAFHEKLGFAQVGRMPEVGRKRDQWLDLILMQKILGAP</sequence>
<dbReference type="SUPFAM" id="SSF55729">
    <property type="entry name" value="Acyl-CoA N-acyltransferases (Nat)"/>
    <property type="match status" value="1"/>
</dbReference>
<evidence type="ECO:0000256" key="2">
    <source>
        <dbReference type="ARBA" id="ARBA00023315"/>
    </source>
</evidence>
<evidence type="ECO:0000313" key="4">
    <source>
        <dbReference type="EMBL" id="SDF52621.1"/>
    </source>
</evidence>
<reference evidence="5" key="1">
    <citation type="submission" date="2016-10" db="EMBL/GenBank/DDBJ databases">
        <authorList>
            <person name="Varghese N."/>
            <person name="Submissions S."/>
        </authorList>
    </citation>
    <scope>NUCLEOTIDE SEQUENCE [LARGE SCALE GENOMIC DNA]</scope>
    <source>
        <strain evidence="5">DSM 16477</strain>
    </source>
</reference>
<protein>
    <submittedName>
        <fullName evidence="4">Phosphinothricin acetyltransferase</fullName>
    </submittedName>
</protein>
<name>A0A1G7LT82_9RHOB</name>
<feature type="domain" description="N-acetyltransferase" evidence="3">
    <location>
        <begin position="1"/>
        <end position="160"/>
    </location>
</feature>
<keyword evidence="5" id="KW-1185">Reference proteome</keyword>
<dbReference type="InterPro" id="IPR000182">
    <property type="entry name" value="GNAT_dom"/>
</dbReference>
<dbReference type="GO" id="GO:0016747">
    <property type="term" value="F:acyltransferase activity, transferring groups other than amino-acyl groups"/>
    <property type="evidence" value="ECO:0007669"/>
    <property type="project" value="InterPro"/>
</dbReference>
<dbReference type="Proteomes" id="UP000199399">
    <property type="component" value="Unassembled WGS sequence"/>
</dbReference>
<gene>
    <name evidence="4" type="ORF">SAMN04489759_102387</name>
</gene>
<dbReference type="AlphaFoldDB" id="A0A1G7LT82"/>
<dbReference type="PANTHER" id="PTHR43072:SF23">
    <property type="entry name" value="UPF0039 PROTEIN C11D3.02C"/>
    <property type="match status" value="1"/>
</dbReference>
<organism evidence="4 5">
    <name type="scientific">Sulfitobacter delicatus</name>
    <dbReference type="NCBI Taxonomy" id="218672"/>
    <lineage>
        <taxon>Bacteria</taxon>
        <taxon>Pseudomonadati</taxon>
        <taxon>Pseudomonadota</taxon>
        <taxon>Alphaproteobacteria</taxon>
        <taxon>Rhodobacterales</taxon>
        <taxon>Roseobacteraceae</taxon>
        <taxon>Sulfitobacter</taxon>
    </lineage>
</organism>
<dbReference type="STRING" id="218672.SAMN04489759_102387"/>
<evidence type="ECO:0000313" key="5">
    <source>
        <dbReference type="Proteomes" id="UP000199399"/>
    </source>
</evidence>
<dbReference type="EMBL" id="FNBP01000002">
    <property type="protein sequence ID" value="SDF52621.1"/>
    <property type="molecule type" value="Genomic_DNA"/>
</dbReference>
<dbReference type="PANTHER" id="PTHR43072">
    <property type="entry name" value="N-ACETYLTRANSFERASE"/>
    <property type="match status" value="1"/>
</dbReference>
<proteinExistence type="predicted"/>
<dbReference type="CDD" id="cd04301">
    <property type="entry name" value="NAT_SF"/>
    <property type="match status" value="1"/>
</dbReference>
<dbReference type="InterPro" id="IPR016181">
    <property type="entry name" value="Acyl_CoA_acyltransferase"/>
</dbReference>
<evidence type="ECO:0000259" key="3">
    <source>
        <dbReference type="PROSITE" id="PS51186"/>
    </source>
</evidence>
<accession>A0A1G7LT82</accession>
<dbReference type="OrthoDB" id="5459937at2"/>
<evidence type="ECO:0000256" key="1">
    <source>
        <dbReference type="ARBA" id="ARBA00022679"/>
    </source>
</evidence>
<dbReference type="PROSITE" id="PS51186">
    <property type="entry name" value="GNAT"/>
    <property type="match status" value="1"/>
</dbReference>
<dbReference type="RefSeq" id="WP_093739841.1">
    <property type="nucleotide sequence ID" value="NZ_FNBP01000002.1"/>
</dbReference>
<keyword evidence="1 4" id="KW-0808">Transferase</keyword>